<reference evidence="4" key="1">
    <citation type="submission" date="2021-03" db="EMBL/GenBank/DDBJ databases">
        <title>Revisited historic fungal species revealed as producer of novel bioactive compounds through whole genome sequencing and comparative genomics.</title>
        <authorList>
            <person name="Vignolle G.A."/>
            <person name="Hochenegger N."/>
            <person name="Mach R.L."/>
            <person name="Mach-Aigner A.R."/>
            <person name="Javad Rahimi M."/>
            <person name="Salim K.A."/>
            <person name="Chan C.M."/>
            <person name="Lim L.B.L."/>
            <person name="Cai F."/>
            <person name="Druzhinina I.S."/>
            <person name="U'Ren J.M."/>
            <person name="Derntl C."/>
        </authorList>
    </citation>
    <scope>NUCLEOTIDE SEQUENCE</scope>
    <source>
        <strain evidence="4">TUCIM 5799</strain>
    </source>
</reference>
<protein>
    <submittedName>
        <fullName evidence="4">Uncharacterized protein</fullName>
    </submittedName>
</protein>
<evidence type="ECO:0000256" key="3">
    <source>
        <dbReference type="ARBA" id="ARBA00023002"/>
    </source>
</evidence>
<dbReference type="PROSITE" id="PS00061">
    <property type="entry name" value="ADH_SHORT"/>
    <property type="match status" value="1"/>
</dbReference>
<dbReference type="PANTHER" id="PTHR44229">
    <property type="entry name" value="15-HYDROXYPROSTAGLANDIN DEHYDROGENASE [NAD(+)]"/>
    <property type="match status" value="1"/>
</dbReference>
<sequence length="286" mass="31834">MAANAKVGIITGGASGIGLEVAKVLAEKGWILHLFDLNEEAGEKVTKSIANSHFYPVDVTKWESLSLAFDKAFNVSGHIDFVFANAGIVERHNFYAKVDQRPPPEPNLLSVDINYKSVVSTAYLAQQYFRSSPHEGKGAVLVMTASCGAFYPSQFCPLYSGAKAGVVNFMRSIAFPYHHYDGVRTYAICPGSVRTGILNAEEWKLWPEHYFTDISKVSSTVEMLIEGGDMEDSWGKKVPASANYGLAVEIYRGEIYFRDQVDYCDEVMKEMMEKGNLEYQVANFRE</sequence>
<proteinExistence type="inferred from homology"/>
<keyword evidence="3" id="KW-0560">Oxidoreductase</keyword>
<dbReference type="Pfam" id="PF00106">
    <property type="entry name" value="adh_short"/>
    <property type="match status" value="1"/>
</dbReference>
<dbReference type="EMBL" id="JAFIMR010000012">
    <property type="protein sequence ID" value="KAI1871709.1"/>
    <property type="molecule type" value="Genomic_DNA"/>
</dbReference>
<dbReference type="GO" id="GO:0016616">
    <property type="term" value="F:oxidoreductase activity, acting on the CH-OH group of donors, NAD or NADP as acceptor"/>
    <property type="evidence" value="ECO:0007669"/>
    <property type="project" value="TreeGrafter"/>
</dbReference>
<dbReference type="InterPro" id="IPR036291">
    <property type="entry name" value="NAD(P)-bd_dom_sf"/>
</dbReference>
<gene>
    <name evidence="4" type="ORF">JX265_005695</name>
</gene>
<dbReference type="InterPro" id="IPR020904">
    <property type="entry name" value="Sc_DH/Rdtase_CS"/>
</dbReference>
<keyword evidence="5" id="KW-1185">Reference proteome</keyword>
<dbReference type="SUPFAM" id="SSF51735">
    <property type="entry name" value="NAD(P)-binding Rossmann-fold domains"/>
    <property type="match status" value="1"/>
</dbReference>
<dbReference type="Proteomes" id="UP000829685">
    <property type="component" value="Unassembled WGS sequence"/>
</dbReference>
<evidence type="ECO:0000313" key="5">
    <source>
        <dbReference type="Proteomes" id="UP000829685"/>
    </source>
</evidence>
<accession>A0A9Q0ARG2</accession>
<comment type="similarity">
    <text evidence="1">Belongs to the short-chain dehydrogenases/reductases (SDR) family.</text>
</comment>
<comment type="caution">
    <text evidence="4">The sequence shown here is derived from an EMBL/GenBank/DDBJ whole genome shotgun (WGS) entry which is preliminary data.</text>
</comment>
<evidence type="ECO:0000313" key="4">
    <source>
        <dbReference type="EMBL" id="KAI1871709.1"/>
    </source>
</evidence>
<dbReference type="PANTHER" id="PTHR44229:SF4">
    <property type="entry name" value="15-HYDROXYPROSTAGLANDIN DEHYDROGENASE [NAD(+)]"/>
    <property type="match status" value="1"/>
</dbReference>
<dbReference type="AlphaFoldDB" id="A0A9Q0ARG2"/>
<name>A0A9Q0ARG2_9PEZI</name>
<dbReference type="Gene3D" id="3.40.50.720">
    <property type="entry name" value="NAD(P)-binding Rossmann-like Domain"/>
    <property type="match status" value="1"/>
</dbReference>
<evidence type="ECO:0000256" key="2">
    <source>
        <dbReference type="ARBA" id="ARBA00022857"/>
    </source>
</evidence>
<dbReference type="PRINTS" id="PR00081">
    <property type="entry name" value="GDHRDH"/>
</dbReference>
<evidence type="ECO:0000256" key="1">
    <source>
        <dbReference type="ARBA" id="ARBA00006484"/>
    </source>
</evidence>
<keyword evidence="2" id="KW-0521">NADP</keyword>
<dbReference type="InterPro" id="IPR002347">
    <property type="entry name" value="SDR_fam"/>
</dbReference>
<dbReference type="GO" id="GO:0005737">
    <property type="term" value="C:cytoplasm"/>
    <property type="evidence" value="ECO:0007669"/>
    <property type="project" value="TreeGrafter"/>
</dbReference>
<organism evidence="4 5">
    <name type="scientific">Neoarthrinium moseri</name>
    <dbReference type="NCBI Taxonomy" id="1658444"/>
    <lineage>
        <taxon>Eukaryota</taxon>
        <taxon>Fungi</taxon>
        <taxon>Dikarya</taxon>
        <taxon>Ascomycota</taxon>
        <taxon>Pezizomycotina</taxon>
        <taxon>Sordariomycetes</taxon>
        <taxon>Xylariomycetidae</taxon>
        <taxon>Amphisphaeriales</taxon>
        <taxon>Apiosporaceae</taxon>
        <taxon>Neoarthrinium</taxon>
    </lineage>
</organism>